<dbReference type="Proteomes" id="UP000515129">
    <property type="component" value="Unplaced"/>
</dbReference>
<dbReference type="RefSeq" id="XP_026119863.1">
    <property type="nucleotide sequence ID" value="XM_026264078.1"/>
</dbReference>
<dbReference type="OrthoDB" id="5376140at2759"/>
<feature type="region of interest" description="Disordered" evidence="1">
    <location>
        <begin position="214"/>
        <end position="249"/>
    </location>
</feature>
<feature type="compositionally biased region" description="Basic and acidic residues" evidence="1">
    <location>
        <begin position="36"/>
        <end position="55"/>
    </location>
</feature>
<feature type="region of interest" description="Disordered" evidence="1">
    <location>
        <begin position="799"/>
        <end position="827"/>
    </location>
</feature>
<dbReference type="RefSeq" id="XP_026119864.1">
    <property type="nucleotide sequence ID" value="XM_026264079.1"/>
</dbReference>
<dbReference type="GeneID" id="113099028"/>
<name>A0A6P6PFL2_CARAU</name>
<feature type="compositionally biased region" description="Basic residues" evidence="1">
    <location>
        <begin position="219"/>
        <end position="237"/>
    </location>
</feature>
<feature type="compositionally biased region" description="Acidic residues" evidence="1">
    <location>
        <begin position="183"/>
        <end position="195"/>
    </location>
</feature>
<feature type="compositionally biased region" description="Basic and acidic residues" evidence="1">
    <location>
        <begin position="814"/>
        <end position="827"/>
    </location>
</feature>
<keyword evidence="2" id="KW-1185">Reference proteome</keyword>
<gene>
    <name evidence="3 4" type="primary">LOC113099028</name>
</gene>
<organism evidence="2 3">
    <name type="scientific">Carassius auratus</name>
    <name type="common">Goldfish</name>
    <dbReference type="NCBI Taxonomy" id="7957"/>
    <lineage>
        <taxon>Eukaryota</taxon>
        <taxon>Metazoa</taxon>
        <taxon>Chordata</taxon>
        <taxon>Craniata</taxon>
        <taxon>Vertebrata</taxon>
        <taxon>Euteleostomi</taxon>
        <taxon>Actinopterygii</taxon>
        <taxon>Neopterygii</taxon>
        <taxon>Teleostei</taxon>
        <taxon>Ostariophysi</taxon>
        <taxon>Cypriniformes</taxon>
        <taxon>Cyprinidae</taxon>
        <taxon>Cyprininae</taxon>
        <taxon>Carassius</taxon>
    </lineage>
</organism>
<feature type="region of interest" description="Disordered" evidence="1">
    <location>
        <begin position="34"/>
        <end position="55"/>
    </location>
</feature>
<evidence type="ECO:0000313" key="2">
    <source>
        <dbReference type="Proteomes" id="UP000515129"/>
    </source>
</evidence>
<proteinExistence type="predicted"/>
<feature type="region of interest" description="Disordered" evidence="1">
    <location>
        <begin position="159"/>
        <end position="196"/>
    </location>
</feature>
<evidence type="ECO:0000313" key="4">
    <source>
        <dbReference type="RefSeq" id="XP_026119864.1"/>
    </source>
</evidence>
<accession>A0A6P6PFL2</accession>
<dbReference type="PANTHER" id="PTHR33480">
    <property type="entry name" value="SET DOMAIN-CONTAINING PROTEIN-RELATED"/>
    <property type="match status" value="1"/>
</dbReference>
<evidence type="ECO:0000256" key="1">
    <source>
        <dbReference type="SAM" id="MobiDB-lite"/>
    </source>
</evidence>
<sequence length="827" mass="95040">MLFSNNCLTNAIVFHRAAFNGDHYARLFGASITSRGVRESSSRSAKRDSDAYERREMTERFNRRLRRLREHHVICEQRHRRNSAKDGMKTSHQDGQKRDEEDLDGQKRDEEDLDGQKRDEEDLDGQKRDEEDLDGQKRDEEDQDGQNDFIQEICIEEQSNQGNKDWSDLDESEGSVFVPSVEESTDEEDLDSEESPIEKTIRKTVKDTIFNTSEEVKKAKQKTPRKKAKQKSPRKMTIKTSQRDPKGKRTWNKKQYCVFCEKAQSKLARHLERSHSNETEVAKAFSFPKRSKERRILLEQLRNQGNYYHNIKVLETGRGEIITWRQPTEDADISEFLPCPDCLAFFMKKDLWKHSKTCRGQRDVKRSRGERVRSAAVCLIPTPAQCSAGISSLLQAMRQDEISETIMKDSLICLYGESLYTKCGHDKSQHQYIIQKMRELARFMIEVKSRSREVSNLTQLCNPENFLLAIAACKEVSSYQPDLNTFKTPSLALKIGYSLKKACQLSLGQSLMAGDRDTEKKLKNFIKLIDSHWRTNISSQALNTLQQSKWNKGDTIPLTEDVVALQKHLKSVEQVSKDKLKENVNGAEWKILAETLLCQIILFNRRREGEASKLLLASYVNRNVKPPNEDVVKSLTKLGRELCNELTRLEIRGKRGKKVPVLLTKDMLESMDLLNESRSTVGISEANPYVFARLGALTHIRGSDCLRKFSKTCGAKDPKSLTSTKLRKQIAILSQIMNLKNNELDQLAKFLGHDIRVHREYYRLSENTIQLAKVSKLLLSLEKGSDCYKGRSLEEITFSTEETENERSPASGGLREHECRTTEEGQH</sequence>
<feature type="region of interest" description="Disordered" evidence="1">
    <location>
        <begin position="76"/>
        <end position="147"/>
    </location>
</feature>
<reference evidence="3 4" key="1">
    <citation type="submission" date="2025-04" db="UniProtKB">
        <authorList>
            <consortium name="RefSeq"/>
        </authorList>
    </citation>
    <scope>IDENTIFICATION</scope>
    <source>
        <strain evidence="3 4">Wakin</strain>
        <tissue evidence="3 4">Muscle</tissue>
    </source>
</reference>
<dbReference type="PANTHER" id="PTHR33480:SF5">
    <property type="entry name" value="SI:DKEY-51D8.9"/>
    <property type="match status" value="1"/>
</dbReference>
<protein>
    <submittedName>
        <fullName evidence="3 4">Uncharacterized protein LOC113099028</fullName>
    </submittedName>
</protein>
<dbReference type="KEGG" id="caua:113099028"/>
<feature type="compositionally biased region" description="Basic and acidic residues" evidence="1">
    <location>
        <begin position="76"/>
        <end position="140"/>
    </location>
</feature>
<dbReference type="AlphaFoldDB" id="A0A6P6PFL2"/>
<evidence type="ECO:0000313" key="3">
    <source>
        <dbReference type="RefSeq" id="XP_026119863.1"/>
    </source>
</evidence>